<sequence length="480" mass="55347">MTKPKDYSGNSQISGCKSICVPIVKGNGVTPDVKPTFWKKVFKYGTGLLAIVFIAFIHYSVSNKKEKASDDKIPWQNTWTSSFVEAPDHKSIEEIIKEKAIKSSDEYYEGVLNFVYTPTEWKMLQNEFNKYKLKYNKRYSNYSVNQVRFRNFARNYENMLSAEERDDNHNVDFEENVYSDWSDKELNKRIMSKDEADYMKHYESEGQRNQSPESYDEEEGGHFSESYDEEDGDSFESYDEEDGHSSESYDEEEKEEEEHALPPRFDWREKGVVSAAKDQGECDCCAYFATVGVVESMNAITWNNSARLSEQELIDCDIDGKNDGCEGSYPDSIFSFIKKNGVAYEKYYKYRAERGRCKTGHGPRVHVVNRTKISTDENEMKKYLAEIGPFVVTVTIIREFNFYKSGVFDPQAKACKNRSDGLHAMMVVGYGTEKGEDYWLIKNSWGKSFGIYDGYIKWRRGVNACGISNHAWGVTVKKAN</sequence>
<dbReference type="Proteomes" id="UP000095286">
    <property type="component" value="Unplaced"/>
</dbReference>
<proteinExistence type="predicted"/>
<dbReference type="WBParaSite" id="RSKR_0000050600.1">
    <property type="protein sequence ID" value="RSKR_0000050600.1"/>
    <property type="gene ID" value="RSKR_0000050600"/>
</dbReference>
<accession>A0AC35THA1</accession>
<protein>
    <submittedName>
        <fullName evidence="2">Pept_C1 domain-containing protein</fullName>
    </submittedName>
</protein>
<evidence type="ECO:0000313" key="1">
    <source>
        <dbReference type="Proteomes" id="UP000095286"/>
    </source>
</evidence>
<organism evidence="1 2">
    <name type="scientific">Rhabditophanes sp. KR3021</name>
    <dbReference type="NCBI Taxonomy" id="114890"/>
    <lineage>
        <taxon>Eukaryota</taxon>
        <taxon>Metazoa</taxon>
        <taxon>Ecdysozoa</taxon>
        <taxon>Nematoda</taxon>
        <taxon>Chromadorea</taxon>
        <taxon>Rhabditida</taxon>
        <taxon>Tylenchina</taxon>
        <taxon>Panagrolaimomorpha</taxon>
        <taxon>Strongyloidoidea</taxon>
        <taxon>Alloionematidae</taxon>
        <taxon>Rhabditophanes</taxon>
    </lineage>
</organism>
<reference evidence="2" key="1">
    <citation type="submission" date="2016-11" db="UniProtKB">
        <authorList>
            <consortium name="WormBaseParasite"/>
        </authorList>
    </citation>
    <scope>IDENTIFICATION</scope>
    <source>
        <strain evidence="2">KR3021</strain>
    </source>
</reference>
<evidence type="ECO:0000313" key="2">
    <source>
        <dbReference type="WBParaSite" id="RSKR_0000050600.1"/>
    </source>
</evidence>
<name>A0AC35THA1_9BILA</name>